<dbReference type="Proteomes" id="UP000694857">
    <property type="component" value="Chromosome 7"/>
</dbReference>
<name>A0A8B8XX41_BALMU</name>
<dbReference type="KEGG" id="bmus:118898168"/>
<evidence type="ECO:0000313" key="2">
    <source>
        <dbReference type="RefSeq" id="XP_036714081.1"/>
    </source>
</evidence>
<keyword evidence="1" id="KW-1185">Reference proteome</keyword>
<protein>
    <submittedName>
        <fullName evidence="2">Uncharacterized protein LOC118898168</fullName>
    </submittedName>
</protein>
<dbReference type="AlphaFoldDB" id="A0A8B8XX41"/>
<dbReference type="GeneID" id="118898168"/>
<gene>
    <name evidence="2" type="primary">LOC118898168</name>
</gene>
<organism evidence="1 2">
    <name type="scientific">Balaenoptera musculus</name>
    <name type="common">Blue whale</name>
    <dbReference type="NCBI Taxonomy" id="9771"/>
    <lineage>
        <taxon>Eukaryota</taxon>
        <taxon>Metazoa</taxon>
        <taxon>Chordata</taxon>
        <taxon>Craniata</taxon>
        <taxon>Vertebrata</taxon>
        <taxon>Euteleostomi</taxon>
        <taxon>Mammalia</taxon>
        <taxon>Eutheria</taxon>
        <taxon>Laurasiatheria</taxon>
        <taxon>Artiodactyla</taxon>
        <taxon>Whippomorpha</taxon>
        <taxon>Cetacea</taxon>
        <taxon>Mysticeti</taxon>
        <taxon>Balaenopteridae</taxon>
        <taxon>Balaenoptera</taxon>
    </lineage>
</organism>
<reference evidence="2" key="1">
    <citation type="submission" date="2025-08" db="UniProtKB">
        <authorList>
            <consortium name="RefSeq"/>
        </authorList>
    </citation>
    <scope>IDENTIFICATION</scope>
    <source>
        <tissue evidence="2">Epidermis and Blubber</tissue>
    </source>
</reference>
<proteinExistence type="predicted"/>
<accession>A0A8B8XX41</accession>
<sequence length="194" mass="21733">MPGTQHSCLSSHQRLLSPETVTGVCYCCLPFQQNLNHFDPWKYVQKHVLTKKAKSFVRSDSTDVTTCEDVDRAQRGRWGDKGPLTLSDAVTNLSSSPLAQLQHRRRSLCARHVGSRKPETRQHVCDGGCEDQMRRHPLFAEASSLPLHLPHSWRLPHFTSTRLLPPFNRLSSLSSPTVMGGISSLLQAPVSLRT</sequence>
<dbReference type="RefSeq" id="XP_036714081.1">
    <property type="nucleotide sequence ID" value="XM_036858186.1"/>
</dbReference>
<evidence type="ECO:0000313" key="1">
    <source>
        <dbReference type="Proteomes" id="UP000694857"/>
    </source>
</evidence>